<feature type="chain" id="PRO_5045172329" evidence="1">
    <location>
        <begin position="27"/>
        <end position="250"/>
    </location>
</feature>
<feature type="signal peptide" evidence="1">
    <location>
        <begin position="1"/>
        <end position="26"/>
    </location>
</feature>
<gene>
    <name evidence="3" type="ORF">LZ538_07490</name>
</gene>
<keyword evidence="4" id="KW-1185">Reference proteome</keyword>
<dbReference type="Gene3D" id="1.10.40.110">
    <property type="match status" value="1"/>
</dbReference>
<evidence type="ECO:0000313" key="4">
    <source>
        <dbReference type="Proteomes" id="UP001165342"/>
    </source>
</evidence>
<dbReference type="Gene3D" id="3.40.30.10">
    <property type="entry name" value="Glutaredoxin"/>
    <property type="match status" value="1"/>
</dbReference>
<organism evidence="3 4">
    <name type="scientific">Sphingomonas hankyongi</name>
    <dbReference type="NCBI Taxonomy" id="2908209"/>
    <lineage>
        <taxon>Bacteria</taxon>
        <taxon>Pseudomonadati</taxon>
        <taxon>Pseudomonadota</taxon>
        <taxon>Alphaproteobacteria</taxon>
        <taxon>Sphingomonadales</taxon>
        <taxon>Sphingomonadaceae</taxon>
        <taxon>Sphingomonas</taxon>
    </lineage>
</organism>
<sequence>MKPTKFLACAIAVVAMAGCNSKDSDAATNAPLNITPIAAPKGGDWTQTVTATPEGGFLMGNPDAKVKLLEFGSMTCPHCREFDEKGGQALIDRYVKTGQVSWEFRNYIRDPFDLTAALLARCNGAGSFFPLTRALYKDQPTWVAKIQATDQAQLEQLQNLPPNQQFVQVAKLAGFQDWAAMRGVPQAKSAQCLANENSVNQLVQMTSDATTQFPDFQGTPTFVINGKMVEKTATWEALEPQLRNALGERG</sequence>
<dbReference type="RefSeq" id="WP_249831364.1">
    <property type="nucleotide sequence ID" value="NZ_JAMGBE010000002.1"/>
</dbReference>
<comment type="caution">
    <text evidence="3">The sequence shown here is derived from an EMBL/GenBank/DDBJ whole genome shotgun (WGS) entry which is preliminary data.</text>
</comment>
<dbReference type="EMBL" id="JAMGBE010000002">
    <property type="protein sequence ID" value="MCL6729898.1"/>
    <property type="molecule type" value="Genomic_DNA"/>
</dbReference>
<reference evidence="3" key="1">
    <citation type="submission" date="2022-05" db="EMBL/GenBank/DDBJ databases">
        <authorList>
            <person name="Jo J.-H."/>
            <person name="Im W.-T."/>
        </authorList>
    </citation>
    <scope>NUCLEOTIDE SEQUENCE</scope>
    <source>
        <strain evidence="3">SE220</strain>
    </source>
</reference>
<evidence type="ECO:0000313" key="3">
    <source>
        <dbReference type="EMBL" id="MCL6729898.1"/>
    </source>
</evidence>
<keyword evidence="1" id="KW-0732">Signal</keyword>
<protein>
    <submittedName>
        <fullName evidence="3">DsbA family protein</fullName>
    </submittedName>
</protein>
<dbReference type="Pfam" id="PF13462">
    <property type="entry name" value="Thioredoxin_4"/>
    <property type="match status" value="1"/>
</dbReference>
<dbReference type="Proteomes" id="UP001165342">
    <property type="component" value="Unassembled WGS sequence"/>
</dbReference>
<name>A0ABT0S2N2_9SPHN</name>
<accession>A0ABT0S2N2</accession>
<dbReference type="PROSITE" id="PS51257">
    <property type="entry name" value="PROKAR_LIPOPROTEIN"/>
    <property type="match status" value="1"/>
</dbReference>
<dbReference type="InterPro" id="IPR012336">
    <property type="entry name" value="Thioredoxin-like_fold"/>
</dbReference>
<dbReference type="SUPFAM" id="SSF52833">
    <property type="entry name" value="Thioredoxin-like"/>
    <property type="match status" value="1"/>
</dbReference>
<dbReference type="InterPro" id="IPR036249">
    <property type="entry name" value="Thioredoxin-like_sf"/>
</dbReference>
<proteinExistence type="predicted"/>
<evidence type="ECO:0000259" key="2">
    <source>
        <dbReference type="Pfam" id="PF13462"/>
    </source>
</evidence>
<evidence type="ECO:0000256" key="1">
    <source>
        <dbReference type="SAM" id="SignalP"/>
    </source>
</evidence>
<feature type="domain" description="Thioredoxin-like fold" evidence="2">
    <location>
        <begin position="55"/>
        <end position="241"/>
    </location>
</feature>